<reference evidence="11 12" key="1">
    <citation type="submission" date="2018-04" db="EMBL/GenBank/DDBJ databases">
        <title>Pseudomonas sp. nov., isolated from mangrove soil.</title>
        <authorList>
            <person name="Chen C."/>
        </authorList>
    </citation>
    <scope>NUCLEOTIDE SEQUENCE [LARGE SCALE GENOMIC DNA]</scope>
    <source>
        <strain evidence="11 12">TC-11</strain>
    </source>
</reference>
<comment type="subunit">
    <text evidence="4 9">Homodimer.</text>
</comment>
<evidence type="ECO:0000313" key="11">
    <source>
        <dbReference type="EMBL" id="PTU73211.1"/>
    </source>
</evidence>
<evidence type="ECO:0000256" key="9">
    <source>
        <dbReference type="HAMAP-Rule" id="MF_01023"/>
    </source>
</evidence>
<keyword evidence="5 9" id="KW-0032">Aminotransferase</keyword>
<dbReference type="PANTHER" id="PTHR43643:SF3">
    <property type="entry name" value="HISTIDINOL-PHOSPHATE AMINOTRANSFERASE"/>
    <property type="match status" value="1"/>
</dbReference>
<dbReference type="InterPro" id="IPR005861">
    <property type="entry name" value="HisP_aminotrans"/>
</dbReference>
<protein>
    <recommendedName>
        <fullName evidence="9">Histidinol-phosphate aminotransferase</fullName>
        <ecNumber evidence="9">2.6.1.9</ecNumber>
    </recommendedName>
    <alternativeName>
        <fullName evidence="9">Imidazole acetol-phosphate transaminase</fullName>
    </alternativeName>
</protein>
<comment type="caution">
    <text evidence="11">The sequence shown here is derived from an EMBL/GenBank/DDBJ whole genome shotgun (WGS) entry which is preliminary data.</text>
</comment>
<dbReference type="RefSeq" id="WP_108107655.1">
    <property type="nucleotide sequence ID" value="NZ_QASN01000020.1"/>
</dbReference>
<dbReference type="InterPro" id="IPR004839">
    <property type="entry name" value="Aminotransferase_I/II_large"/>
</dbReference>
<dbReference type="InterPro" id="IPR015424">
    <property type="entry name" value="PyrdxlP-dep_Trfase"/>
</dbReference>
<evidence type="ECO:0000256" key="7">
    <source>
        <dbReference type="ARBA" id="ARBA00022898"/>
    </source>
</evidence>
<dbReference type="GO" id="GO:0004400">
    <property type="term" value="F:histidinol-phosphate transaminase activity"/>
    <property type="evidence" value="ECO:0007669"/>
    <property type="project" value="UniProtKB-UniRule"/>
</dbReference>
<dbReference type="SUPFAM" id="SSF53383">
    <property type="entry name" value="PLP-dependent transferases"/>
    <property type="match status" value="1"/>
</dbReference>
<feature type="modified residue" description="N6-(pyridoxal phosphate)lysine" evidence="9">
    <location>
        <position position="230"/>
    </location>
</feature>
<dbReference type="EMBL" id="QASN01000020">
    <property type="protein sequence ID" value="PTU73211.1"/>
    <property type="molecule type" value="Genomic_DNA"/>
</dbReference>
<evidence type="ECO:0000256" key="3">
    <source>
        <dbReference type="ARBA" id="ARBA00007970"/>
    </source>
</evidence>
<comment type="pathway">
    <text evidence="2 9">Amino-acid biosynthesis; L-histidine biosynthesis; L-histidine from 5-phospho-alpha-D-ribose 1-diphosphate: step 7/9.</text>
</comment>
<dbReference type="InterPro" id="IPR050106">
    <property type="entry name" value="HistidinolP_aminotransfase"/>
</dbReference>
<keyword evidence="6 9" id="KW-0808">Transferase</keyword>
<evidence type="ECO:0000256" key="8">
    <source>
        <dbReference type="ARBA" id="ARBA00047481"/>
    </source>
</evidence>
<comment type="similarity">
    <text evidence="3 9">Belongs to the class-II pyridoxal-phosphate-dependent aminotransferase family. Histidinol-phosphate aminotransferase subfamily.</text>
</comment>
<dbReference type="AlphaFoldDB" id="A0A2T5P645"/>
<dbReference type="InterPro" id="IPR015421">
    <property type="entry name" value="PyrdxlP-dep_Trfase_major"/>
</dbReference>
<evidence type="ECO:0000256" key="2">
    <source>
        <dbReference type="ARBA" id="ARBA00005011"/>
    </source>
</evidence>
<keyword evidence="7 9" id="KW-0663">Pyridoxal phosphate</keyword>
<comment type="catalytic activity">
    <reaction evidence="8 9">
        <text>L-histidinol phosphate + 2-oxoglutarate = 3-(imidazol-4-yl)-2-oxopropyl phosphate + L-glutamate</text>
        <dbReference type="Rhea" id="RHEA:23744"/>
        <dbReference type="ChEBI" id="CHEBI:16810"/>
        <dbReference type="ChEBI" id="CHEBI:29985"/>
        <dbReference type="ChEBI" id="CHEBI:57766"/>
        <dbReference type="ChEBI" id="CHEBI:57980"/>
        <dbReference type="EC" id="2.6.1.9"/>
    </reaction>
</comment>
<dbReference type="CDD" id="cd00609">
    <property type="entry name" value="AAT_like"/>
    <property type="match status" value="1"/>
</dbReference>
<dbReference type="NCBIfam" id="TIGR01141">
    <property type="entry name" value="hisC"/>
    <property type="match status" value="1"/>
</dbReference>
<accession>A0A2T5P645</accession>
<sequence length="369" mass="39639">MSCDFLALAVPGVQKLSPYVPGKPVDELARELGLDPQGIVKLASNENPLGPSPKALDAIRAELGEITRYPDGSGFRLKAKLAERFGLQSTQITLGNGSNDILDLVARAWLAPGRNAVFSQYAFAVYPISTQAVGAEGRVVPARNYAHDLEAMLAAIDENTRVVFIANPNNPTGTWFGPAALESFLDRVPQDVLVVLDEAYIEFTEPGELPNGLDYVARYPNLLVSRTLCKAYGLAGLRVGYAVSSPQIADVLNRVRQPFNVNSLALVAACAALDDTDYLEAGRQLNRAGMAQLEAGLAALDLHWIPSRGNFLAVDFARDAAPVNQGLLQRGVIVRPIAGYGMPNFLRVSIGTEAENARFLEALAQVLRG</sequence>
<evidence type="ECO:0000256" key="1">
    <source>
        <dbReference type="ARBA" id="ARBA00001933"/>
    </source>
</evidence>
<dbReference type="InterPro" id="IPR015422">
    <property type="entry name" value="PyrdxlP-dep_Trfase_small"/>
</dbReference>
<keyword evidence="9" id="KW-0368">Histidine biosynthesis</keyword>
<dbReference type="HAMAP" id="MF_01023">
    <property type="entry name" value="HisC_aminotrans_2"/>
    <property type="match status" value="1"/>
</dbReference>
<evidence type="ECO:0000256" key="6">
    <source>
        <dbReference type="ARBA" id="ARBA00022679"/>
    </source>
</evidence>
<dbReference type="Pfam" id="PF00155">
    <property type="entry name" value="Aminotran_1_2"/>
    <property type="match status" value="1"/>
</dbReference>
<comment type="cofactor">
    <cofactor evidence="1 9">
        <name>pyridoxal 5'-phosphate</name>
        <dbReference type="ChEBI" id="CHEBI:597326"/>
    </cofactor>
</comment>
<dbReference type="Proteomes" id="UP000244064">
    <property type="component" value="Unassembled WGS sequence"/>
</dbReference>
<dbReference type="OrthoDB" id="9813612at2"/>
<dbReference type="EC" id="2.6.1.9" evidence="9"/>
<evidence type="ECO:0000256" key="5">
    <source>
        <dbReference type="ARBA" id="ARBA00022576"/>
    </source>
</evidence>
<proteinExistence type="inferred from homology"/>
<evidence type="ECO:0000313" key="12">
    <source>
        <dbReference type="Proteomes" id="UP000244064"/>
    </source>
</evidence>
<keyword evidence="12" id="KW-1185">Reference proteome</keyword>
<keyword evidence="9" id="KW-0028">Amino-acid biosynthesis</keyword>
<evidence type="ECO:0000256" key="4">
    <source>
        <dbReference type="ARBA" id="ARBA00011738"/>
    </source>
</evidence>
<dbReference type="Gene3D" id="3.90.1150.10">
    <property type="entry name" value="Aspartate Aminotransferase, domain 1"/>
    <property type="match status" value="1"/>
</dbReference>
<dbReference type="GO" id="GO:0030170">
    <property type="term" value="F:pyridoxal phosphate binding"/>
    <property type="evidence" value="ECO:0007669"/>
    <property type="project" value="InterPro"/>
</dbReference>
<gene>
    <name evidence="9" type="primary">hisC</name>
    <name evidence="11" type="ORF">DBO85_12720</name>
</gene>
<feature type="domain" description="Aminotransferase class I/classII large" evidence="10">
    <location>
        <begin position="39"/>
        <end position="363"/>
    </location>
</feature>
<dbReference type="UniPathway" id="UPA00031">
    <property type="reaction ID" value="UER00012"/>
</dbReference>
<evidence type="ECO:0000259" key="10">
    <source>
        <dbReference type="Pfam" id="PF00155"/>
    </source>
</evidence>
<dbReference type="PANTHER" id="PTHR43643">
    <property type="entry name" value="HISTIDINOL-PHOSPHATE AMINOTRANSFERASE 2"/>
    <property type="match status" value="1"/>
</dbReference>
<name>A0A2T5P645_9PSED</name>
<dbReference type="GO" id="GO:0000105">
    <property type="term" value="P:L-histidine biosynthetic process"/>
    <property type="evidence" value="ECO:0007669"/>
    <property type="project" value="UniProtKB-UniRule"/>
</dbReference>
<organism evidence="11 12">
    <name type="scientific">Pseudomonas mangrovi</name>
    <dbReference type="NCBI Taxonomy" id="2161748"/>
    <lineage>
        <taxon>Bacteria</taxon>
        <taxon>Pseudomonadati</taxon>
        <taxon>Pseudomonadota</taxon>
        <taxon>Gammaproteobacteria</taxon>
        <taxon>Pseudomonadales</taxon>
        <taxon>Pseudomonadaceae</taxon>
        <taxon>Pseudomonas</taxon>
    </lineage>
</organism>
<dbReference type="Gene3D" id="3.40.640.10">
    <property type="entry name" value="Type I PLP-dependent aspartate aminotransferase-like (Major domain)"/>
    <property type="match status" value="1"/>
</dbReference>